<dbReference type="SUPFAM" id="SSF48452">
    <property type="entry name" value="TPR-like"/>
    <property type="match status" value="1"/>
</dbReference>
<protein>
    <recommendedName>
        <fullName evidence="2">Methyltransferase domain-containing protein</fullName>
    </recommendedName>
</protein>
<dbReference type="CDD" id="cd02440">
    <property type="entry name" value="AdoMet_MTases"/>
    <property type="match status" value="1"/>
</dbReference>
<reference evidence="1" key="1">
    <citation type="submission" date="2021-01" db="EMBL/GenBank/DDBJ databases">
        <authorList>
            <person name="Corre E."/>
            <person name="Pelletier E."/>
            <person name="Niang G."/>
            <person name="Scheremetjew M."/>
            <person name="Finn R."/>
            <person name="Kale V."/>
            <person name="Holt S."/>
            <person name="Cochrane G."/>
            <person name="Meng A."/>
            <person name="Brown T."/>
            <person name="Cohen L."/>
        </authorList>
    </citation>
    <scope>NUCLEOTIDE SEQUENCE</scope>
    <source>
        <strain evidence="1">CCMP3107</strain>
    </source>
</reference>
<dbReference type="EMBL" id="HBIU01021440">
    <property type="protein sequence ID" value="CAE0631364.1"/>
    <property type="molecule type" value="Transcribed_RNA"/>
</dbReference>
<dbReference type="Pfam" id="PF13432">
    <property type="entry name" value="TPR_16"/>
    <property type="match status" value="1"/>
</dbReference>
<accession>A0A7S3XSZ3</accession>
<evidence type="ECO:0000313" key="1">
    <source>
        <dbReference type="EMBL" id="CAE0631364.1"/>
    </source>
</evidence>
<dbReference type="PANTHER" id="PTHR44809:SF1">
    <property type="entry name" value="PROTEIN O-MANNOSYL-TRANSFERASE TMTC1"/>
    <property type="match status" value="1"/>
</dbReference>
<dbReference type="InterPro" id="IPR011990">
    <property type="entry name" value="TPR-like_helical_dom_sf"/>
</dbReference>
<evidence type="ECO:0008006" key="2">
    <source>
        <dbReference type="Google" id="ProtNLM"/>
    </source>
</evidence>
<dbReference type="Gene3D" id="1.25.40.10">
    <property type="entry name" value="Tetratricopeptide repeat domain"/>
    <property type="match status" value="1"/>
</dbReference>
<dbReference type="Pfam" id="PF13489">
    <property type="entry name" value="Methyltransf_23"/>
    <property type="match status" value="1"/>
</dbReference>
<dbReference type="InterPro" id="IPR052943">
    <property type="entry name" value="TMTC_O-mannosyl-trnsfr"/>
</dbReference>
<proteinExistence type="predicted"/>
<dbReference type="SUPFAM" id="SSF53335">
    <property type="entry name" value="S-adenosyl-L-methionine-dependent methyltransferases"/>
    <property type="match status" value="1"/>
</dbReference>
<organism evidence="1">
    <name type="scientific">Heterosigma akashiwo</name>
    <name type="common">Chromophytic alga</name>
    <name type="synonym">Heterosigma carterae</name>
    <dbReference type="NCBI Taxonomy" id="2829"/>
    <lineage>
        <taxon>Eukaryota</taxon>
        <taxon>Sar</taxon>
        <taxon>Stramenopiles</taxon>
        <taxon>Ochrophyta</taxon>
        <taxon>Raphidophyceae</taxon>
        <taxon>Chattonellales</taxon>
        <taxon>Chattonellaceae</taxon>
        <taxon>Heterosigma</taxon>
    </lineage>
</organism>
<dbReference type="AlphaFoldDB" id="A0A7S3XSZ3"/>
<name>A0A7S3XSZ3_HETAK</name>
<dbReference type="SMART" id="SM00028">
    <property type="entry name" value="TPR"/>
    <property type="match status" value="3"/>
</dbReference>
<dbReference type="InterPro" id="IPR029063">
    <property type="entry name" value="SAM-dependent_MTases_sf"/>
</dbReference>
<dbReference type="InterPro" id="IPR019734">
    <property type="entry name" value="TPR_rpt"/>
</dbReference>
<gene>
    <name evidence="1" type="ORF">HAKA00212_LOCUS10066</name>
</gene>
<dbReference type="Gene3D" id="3.40.50.150">
    <property type="entry name" value="Vaccinia Virus protein VP39"/>
    <property type="match status" value="1"/>
</dbReference>
<sequence length="377" mass="40618">MDIGDYEGAVEAYIAALELEPTHADANYNFAMLLQDGGANENAIYHYKKTVESDPDYFEAWANLGGLQLLIGDQAGAVKSLGEALELAEADPNGAAAAAPLLATLQYQLGSALAALDPERCMFGSCPEHAAEAFRKALRYQPGHIQADHALKAVLADPTVETASTDYVKSLFNDYAETFDSSLSGLEYKAPELISQTMHKLLNAAGKKTFNTVVDAGCGTGLIGPLFEGISRKLIGIDISDGMLQKAKERGMYASLREGDIVAELKDIKLDSDDGKLTDLVVAADVLVYIGNLEAFFEASAELLQSSGYLAFTTERVDNPLDGDWKLQPSGRFAHKKSYVDQLALRNGLIAAEYFEMTPRLEGGKPIAGQLFVFQKA</sequence>
<dbReference type="PANTHER" id="PTHR44809">
    <property type="match status" value="1"/>
</dbReference>